<organism evidence="2 3">
    <name type="scientific">Linnemannia exigua</name>
    <dbReference type="NCBI Taxonomy" id="604196"/>
    <lineage>
        <taxon>Eukaryota</taxon>
        <taxon>Fungi</taxon>
        <taxon>Fungi incertae sedis</taxon>
        <taxon>Mucoromycota</taxon>
        <taxon>Mortierellomycotina</taxon>
        <taxon>Mortierellomycetes</taxon>
        <taxon>Mortierellales</taxon>
        <taxon>Mortierellaceae</taxon>
        <taxon>Linnemannia</taxon>
    </lineage>
</organism>
<dbReference type="Gene3D" id="3.40.50.300">
    <property type="entry name" value="P-loop containing nucleotide triphosphate hydrolases"/>
    <property type="match status" value="1"/>
</dbReference>
<dbReference type="InterPro" id="IPR027417">
    <property type="entry name" value="P-loop_NTPase"/>
</dbReference>
<proteinExistence type="predicted"/>
<evidence type="ECO:0000313" key="2">
    <source>
        <dbReference type="EMBL" id="KAG0271371.1"/>
    </source>
</evidence>
<dbReference type="Proteomes" id="UP001194580">
    <property type="component" value="Unassembled WGS sequence"/>
</dbReference>
<keyword evidence="3" id="KW-1185">Reference proteome</keyword>
<evidence type="ECO:0000313" key="3">
    <source>
        <dbReference type="Proteomes" id="UP001194580"/>
    </source>
</evidence>
<accession>A0AAD4D897</accession>
<feature type="non-terminal residue" evidence="2">
    <location>
        <position position="408"/>
    </location>
</feature>
<gene>
    <name evidence="2" type="primary">WDR31_2</name>
    <name evidence="2" type="ORF">BGZ95_000828</name>
</gene>
<sequence length="408" mass="46380">MAMRRLSASPSPPNSSSSPRGPKRIKRPHSFPADQAVQDSSQTIIMTCPKLSDAAKIRFAGGIQTVPDIEHDLDQLRDRRLQARENSFFIPPQAKPTLQSSDDTLFPLMETTLEFLSGSGQVLLLLGDSGGGKSTFSLELEHTLWMAYKRGGPIPLYINLPAIDEPSQDLIAKQLRHHSFLEEQIQDLMLYRQFIAICDGYDESQLKTNLHSTNQFNQPGQWMVKVVVSCRSQYLGSDYRSRFQPQSSNHYVRAAPERMLEAVIAPFSRELIELYVEQYVKNPPAHQNVQNRPVWTYEEYMEKLTKVPKLMELVSNPFLLALSLKVLPDIIDSKKDLSALRITRVQLYDGFVKHWLDVNKVRLESSTLSDSERRAFDSILDDSFLRRGVQFQKDLAAAIFKEQAGNPV</sequence>
<feature type="region of interest" description="Disordered" evidence="1">
    <location>
        <begin position="1"/>
        <end position="38"/>
    </location>
</feature>
<evidence type="ECO:0000256" key="1">
    <source>
        <dbReference type="SAM" id="MobiDB-lite"/>
    </source>
</evidence>
<reference evidence="2" key="1">
    <citation type="journal article" date="2020" name="Fungal Divers.">
        <title>Resolving the Mortierellaceae phylogeny through synthesis of multi-gene phylogenetics and phylogenomics.</title>
        <authorList>
            <person name="Vandepol N."/>
            <person name="Liber J."/>
            <person name="Desiro A."/>
            <person name="Na H."/>
            <person name="Kennedy M."/>
            <person name="Barry K."/>
            <person name="Grigoriev I.V."/>
            <person name="Miller A.N."/>
            <person name="O'Donnell K."/>
            <person name="Stajich J.E."/>
            <person name="Bonito G."/>
        </authorList>
    </citation>
    <scope>NUCLEOTIDE SEQUENCE</scope>
    <source>
        <strain evidence="2">NRRL 28262</strain>
    </source>
</reference>
<protein>
    <submittedName>
        <fullName evidence="2">WD_REPEATS_REGION domain-containing protein</fullName>
    </submittedName>
</protein>
<dbReference type="EMBL" id="JAAAIL010001160">
    <property type="protein sequence ID" value="KAG0271371.1"/>
    <property type="molecule type" value="Genomic_DNA"/>
</dbReference>
<name>A0AAD4D897_9FUNG</name>
<dbReference type="AlphaFoldDB" id="A0AAD4D897"/>
<comment type="caution">
    <text evidence="2">The sequence shown here is derived from an EMBL/GenBank/DDBJ whole genome shotgun (WGS) entry which is preliminary data.</text>
</comment>